<feature type="domain" description="VWFA" evidence="2">
    <location>
        <begin position="272"/>
        <end position="396"/>
    </location>
</feature>
<proteinExistence type="predicted"/>
<protein>
    <recommendedName>
        <fullName evidence="2">VWFA domain-containing protein</fullName>
    </recommendedName>
</protein>
<feature type="domain" description="VWFA" evidence="2">
    <location>
        <begin position="73"/>
        <end position="269"/>
    </location>
</feature>
<accession>A0A5M3TDR8</accession>
<dbReference type="Proteomes" id="UP000326169">
    <property type="component" value="Unassembled WGS sequence"/>
</dbReference>
<reference evidence="3 4" key="1">
    <citation type="journal article" date="2019" name="J Genomics">
        <title>The Draft Genome of a Hydrogen-producing Cyanobacterium, Arthrospira platensis NIES-46.</title>
        <authorList>
            <person name="Suzuki S."/>
            <person name="Yamaguchi H."/>
            <person name="Kawachi M."/>
        </authorList>
    </citation>
    <scope>NUCLEOTIDE SEQUENCE [LARGE SCALE GENOMIC DNA]</scope>
    <source>
        <strain evidence="3 4">NIES-46</strain>
    </source>
</reference>
<feature type="region of interest" description="Disordered" evidence="1">
    <location>
        <begin position="395"/>
        <end position="424"/>
    </location>
</feature>
<evidence type="ECO:0000256" key="1">
    <source>
        <dbReference type="SAM" id="MobiDB-lite"/>
    </source>
</evidence>
<name>A0A5M3TDR8_LIMPL</name>
<dbReference type="InterPro" id="IPR002035">
    <property type="entry name" value="VWF_A"/>
</dbReference>
<comment type="caution">
    <text evidence="3">The sequence shown here is derived from an EMBL/GenBank/DDBJ whole genome shotgun (WGS) entry which is preliminary data.</text>
</comment>
<organism evidence="3 4">
    <name type="scientific">Limnospira platensis NIES-46</name>
    <dbReference type="NCBI Taxonomy" id="1236695"/>
    <lineage>
        <taxon>Bacteria</taxon>
        <taxon>Bacillati</taxon>
        <taxon>Cyanobacteriota</taxon>
        <taxon>Cyanophyceae</taxon>
        <taxon>Oscillatoriophycideae</taxon>
        <taxon>Oscillatoriales</taxon>
        <taxon>Sirenicapillariaceae</taxon>
        <taxon>Limnospira</taxon>
    </lineage>
</organism>
<dbReference type="SMART" id="SM00327">
    <property type="entry name" value="VWA"/>
    <property type="match status" value="1"/>
</dbReference>
<dbReference type="Gene3D" id="3.40.50.410">
    <property type="entry name" value="von Willebrand factor, type A domain"/>
    <property type="match status" value="2"/>
</dbReference>
<gene>
    <name evidence="3" type="ORF">NIES46_46470</name>
</gene>
<evidence type="ECO:0000259" key="2">
    <source>
        <dbReference type="PROSITE" id="PS50234"/>
    </source>
</evidence>
<feature type="compositionally biased region" description="Polar residues" evidence="1">
    <location>
        <begin position="395"/>
        <end position="408"/>
    </location>
</feature>
<dbReference type="InterPro" id="IPR036465">
    <property type="entry name" value="vWFA_dom_sf"/>
</dbReference>
<evidence type="ECO:0000313" key="3">
    <source>
        <dbReference type="EMBL" id="GCE96575.1"/>
    </source>
</evidence>
<dbReference type="SUPFAM" id="SSF53300">
    <property type="entry name" value="vWA-like"/>
    <property type="match status" value="2"/>
</dbReference>
<dbReference type="EMBL" id="BIMW01000199">
    <property type="protein sequence ID" value="GCE96575.1"/>
    <property type="molecule type" value="Genomic_DNA"/>
</dbReference>
<dbReference type="CDD" id="cd00198">
    <property type="entry name" value="vWFA"/>
    <property type="match status" value="1"/>
</dbReference>
<dbReference type="PROSITE" id="PS50234">
    <property type="entry name" value="VWFA"/>
    <property type="match status" value="2"/>
</dbReference>
<keyword evidence="4" id="KW-1185">Reference proteome</keyword>
<sequence>MSVEGKIQSLNAAIREALPHMVTVASENPNANVLLRVLKFSHGAEWYFPSAIPISDFQWKDLVADPLQQPKLDIVFLVDTSGSMSDEIDAVKRSCVSFADQIIKAGANVRLGLVGFDIGGHRGSSMGKAYKVYNLSRYTIGVWPLNTPERFKKNIQSLSLGLFGGGGCYLAQRDTVDIFPHVINTFDNSSENTRILVIISDEMGGNEGLSDIVSQLKSASITSHVLGVSGREGAHKSIARMTGGEFWNITKTKGVHNFEDLLGTVADTIAKEVTQKLADGTTSSGTDMGTALKLVSQELKIPPMNERALPPVLVLISDGQPTDDFQSGLDELMKQPWGKKAVRIAIAIGKDADEAVLQKFIGHTELKPLQANNPEALFKYIKWSSTIVLKAASSPVSQTDSSSKSNLSIALPPSPEVSSSGGVW</sequence>
<evidence type="ECO:0000313" key="4">
    <source>
        <dbReference type="Proteomes" id="UP000326169"/>
    </source>
</evidence>
<dbReference type="Pfam" id="PF00092">
    <property type="entry name" value="VWA"/>
    <property type="match status" value="2"/>
</dbReference>